<dbReference type="EMBL" id="JAHKNI010000029">
    <property type="protein sequence ID" value="MBU3068086.1"/>
    <property type="molecule type" value="Genomic_DNA"/>
</dbReference>
<sequence>MPAAARTEDEPGFATYSVGRACLRNGGIQLTATDSAIPLTLDVTADQLRREPRDLGDDLLRLCRLAAGRAGLARRSYLTEIGIPAHAVELLGLPTRTEVERMELADEAVHEYEPRSLMESDGSIW</sequence>
<evidence type="ECO:0000313" key="1">
    <source>
        <dbReference type="EMBL" id="MBU3068086.1"/>
    </source>
</evidence>
<evidence type="ECO:0000313" key="2">
    <source>
        <dbReference type="Proteomes" id="UP000733379"/>
    </source>
</evidence>
<protein>
    <submittedName>
        <fullName evidence="1">Uncharacterized protein</fullName>
    </submittedName>
</protein>
<name>A0ABS6BE63_9NOCA</name>
<proteinExistence type="predicted"/>
<dbReference type="Proteomes" id="UP000733379">
    <property type="component" value="Unassembled WGS sequence"/>
</dbReference>
<keyword evidence="2" id="KW-1185">Reference proteome</keyword>
<accession>A0ABS6BE63</accession>
<gene>
    <name evidence="1" type="ORF">KO481_42045</name>
</gene>
<reference evidence="1 2" key="1">
    <citation type="submission" date="2021-06" db="EMBL/GenBank/DDBJ databases">
        <title>Actinomycetes sequencing.</title>
        <authorList>
            <person name="Shan Q."/>
        </authorList>
    </citation>
    <scope>NUCLEOTIDE SEQUENCE [LARGE SCALE GENOMIC DNA]</scope>
    <source>
        <strain evidence="1 2">NEAU-G5</strain>
    </source>
</reference>
<comment type="caution">
    <text evidence="1">The sequence shown here is derived from an EMBL/GenBank/DDBJ whole genome shotgun (WGS) entry which is preliminary data.</text>
</comment>
<organism evidence="1 2">
    <name type="scientific">Nocardia albiluteola</name>
    <dbReference type="NCBI Taxonomy" id="2842303"/>
    <lineage>
        <taxon>Bacteria</taxon>
        <taxon>Bacillati</taxon>
        <taxon>Actinomycetota</taxon>
        <taxon>Actinomycetes</taxon>
        <taxon>Mycobacteriales</taxon>
        <taxon>Nocardiaceae</taxon>
        <taxon>Nocardia</taxon>
    </lineage>
</organism>